<dbReference type="EMBL" id="VNIA01000004">
    <property type="protein sequence ID" value="TYP97558.1"/>
    <property type="molecule type" value="Genomic_DNA"/>
</dbReference>
<accession>A0A5S5DQ92</accession>
<evidence type="ECO:0000256" key="8">
    <source>
        <dbReference type="ARBA" id="ARBA00022741"/>
    </source>
</evidence>
<evidence type="ECO:0000256" key="3">
    <source>
        <dbReference type="ARBA" id="ARBA00012071"/>
    </source>
</evidence>
<keyword evidence="5 13" id="KW-0444">Lipid biosynthesis</keyword>
<keyword evidence="8 13" id="KW-0547">Nucleotide-binding</keyword>
<comment type="similarity">
    <text evidence="13">Belongs to the LpxK family.</text>
</comment>
<dbReference type="PANTHER" id="PTHR42724:SF1">
    <property type="entry name" value="TETRAACYLDISACCHARIDE 4'-KINASE, MITOCHONDRIAL-RELATED"/>
    <property type="match status" value="1"/>
</dbReference>
<name>A0A5S5DQ92_9FLAO</name>
<keyword evidence="14" id="KW-0472">Membrane</keyword>
<evidence type="ECO:0000256" key="10">
    <source>
        <dbReference type="ARBA" id="ARBA00022840"/>
    </source>
</evidence>
<dbReference type="InterPro" id="IPR027417">
    <property type="entry name" value="P-loop_NTPase"/>
</dbReference>
<evidence type="ECO:0000313" key="16">
    <source>
        <dbReference type="Proteomes" id="UP000323136"/>
    </source>
</evidence>
<comment type="function">
    <text evidence="1 13">Transfers the gamma-phosphate of ATP to the 4'-position of a tetraacyldisaccharide 1-phosphate intermediate (termed DS-1-P) to form tetraacyldisaccharide 1,4'-bis-phosphate (lipid IVA).</text>
</comment>
<evidence type="ECO:0000256" key="12">
    <source>
        <dbReference type="ARBA" id="ARBA00029757"/>
    </source>
</evidence>
<keyword evidence="14" id="KW-0812">Transmembrane</keyword>
<dbReference type="GO" id="GO:0005524">
    <property type="term" value="F:ATP binding"/>
    <property type="evidence" value="ECO:0007669"/>
    <property type="project" value="UniProtKB-UniRule"/>
</dbReference>
<dbReference type="GO" id="GO:0009245">
    <property type="term" value="P:lipid A biosynthetic process"/>
    <property type="evidence" value="ECO:0007669"/>
    <property type="project" value="UniProtKB-UniRule"/>
</dbReference>
<dbReference type="PANTHER" id="PTHR42724">
    <property type="entry name" value="TETRAACYLDISACCHARIDE 4'-KINASE"/>
    <property type="match status" value="1"/>
</dbReference>
<keyword evidence="16" id="KW-1185">Reference proteome</keyword>
<keyword evidence="10 13" id="KW-0067">ATP-binding</keyword>
<evidence type="ECO:0000256" key="13">
    <source>
        <dbReference type="HAMAP-Rule" id="MF_00409"/>
    </source>
</evidence>
<evidence type="ECO:0000256" key="4">
    <source>
        <dbReference type="ARBA" id="ARBA00016436"/>
    </source>
</evidence>
<evidence type="ECO:0000256" key="1">
    <source>
        <dbReference type="ARBA" id="ARBA00002274"/>
    </source>
</evidence>
<dbReference type="SUPFAM" id="SSF52540">
    <property type="entry name" value="P-loop containing nucleoside triphosphate hydrolases"/>
    <property type="match status" value="1"/>
</dbReference>
<evidence type="ECO:0000256" key="6">
    <source>
        <dbReference type="ARBA" id="ARBA00022556"/>
    </source>
</evidence>
<feature type="transmembrane region" description="Helical" evidence="14">
    <location>
        <begin position="13"/>
        <end position="35"/>
    </location>
</feature>
<reference evidence="15 16" key="1">
    <citation type="submission" date="2019-07" db="EMBL/GenBank/DDBJ databases">
        <title>Genomic Encyclopedia of Type Strains, Phase IV (KMG-IV): sequencing the most valuable type-strain genomes for metagenomic binning, comparative biology and taxonomic classification.</title>
        <authorList>
            <person name="Goeker M."/>
        </authorList>
    </citation>
    <scope>NUCLEOTIDE SEQUENCE [LARGE SCALE GENOMIC DNA]</scope>
    <source>
        <strain evidence="15 16">DSM 18961</strain>
    </source>
</reference>
<dbReference type="AlphaFoldDB" id="A0A5S5DQ92"/>
<sequence>MTEIFSTFGLMKILRFLLFPFAILYDLIISIRNFLFDVNILRSISFDIPVIAVGNLSVGGTGKSPQIEYLIRLLKNEHKVAVLSRGYKRKTKGFQLVNSTHSAEDVGDEPLQFFKKFDNVTVAVDANRTNGIQQLLKLVDPPEIILLDDAFQHRKVKAGFYILLTKYDDLYVNDFILPAGHLRESRKGAKRANIVVVTKCPQNLSDTEQNKIIKKLNLKSNQKVFFTAIDYDKKLKGSGEISIENLKNKEIVLVTGIANPTPLLNYLSEENINFTHLKFPDHHNFTSEDISRIHTVFNGIESEEKILITTEKDYVRLKDKVANISYIAIKSIFLTDEKLFVFEIQEFIKK</sequence>
<evidence type="ECO:0000256" key="2">
    <source>
        <dbReference type="ARBA" id="ARBA00004870"/>
    </source>
</evidence>
<evidence type="ECO:0000256" key="14">
    <source>
        <dbReference type="SAM" id="Phobius"/>
    </source>
</evidence>
<dbReference type="EC" id="2.7.1.130" evidence="3 13"/>
<evidence type="ECO:0000256" key="5">
    <source>
        <dbReference type="ARBA" id="ARBA00022516"/>
    </source>
</evidence>
<dbReference type="Pfam" id="PF02606">
    <property type="entry name" value="LpxK"/>
    <property type="match status" value="1"/>
</dbReference>
<evidence type="ECO:0000256" key="9">
    <source>
        <dbReference type="ARBA" id="ARBA00022777"/>
    </source>
</evidence>
<comment type="catalytic activity">
    <reaction evidence="13">
        <text>a lipid A disaccharide + ATP = a lipid IVA + ADP + H(+)</text>
        <dbReference type="Rhea" id="RHEA:67840"/>
        <dbReference type="ChEBI" id="CHEBI:15378"/>
        <dbReference type="ChEBI" id="CHEBI:30616"/>
        <dbReference type="ChEBI" id="CHEBI:176343"/>
        <dbReference type="ChEBI" id="CHEBI:176425"/>
        <dbReference type="ChEBI" id="CHEBI:456216"/>
        <dbReference type="EC" id="2.7.1.130"/>
    </reaction>
</comment>
<gene>
    <name evidence="13" type="primary">lpxK</name>
    <name evidence="15" type="ORF">C7447_104252</name>
</gene>
<comment type="caution">
    <text evidence="15">The sequence shown here is derived from an EMBL/GenBank/DDBJ whole genome shotgun (WGS) entry which is preliminary data.</text>
</comment>
<comment type="pathway">
    <text evidence="2 13">Glycolipid biosynthesis; lipid IV(A) biosynthesis; lipid IV(A) from (3R)-3-hydroxytetradecanoyl-[acyl-carrier-protein] and UDP-N-acetyl-alpha-D-glucosamine: step 6/6.</text>
</comment>
<protein>
    <recommendedName>
        <fullName evidence="4 13">Tetraacyldisaccharide 4'-kinase</fullName>
        <ecNumber evidence="3 13">2.7.1.130</ecNumber>
    </recommendedName>
    <alternativeName>
        <fullName evidence="12 13">Lipid A 4'-kinase</fullName>
    </alternativeName>
</protein>
<dbReference type="GO" id="GO:0005886">
    <property type="term" value="C:plasma membrane"/>
    <property type="evidence" value="ECO:0007669"/>
    <property type="project" value="TreeGrafter"/>
</dbReference>
<evidence type="ECO:0000313" key="15">
    <source>
        <dbReference type="EMBL" id="TYP97558.1"/>
    </source>
</evidence>
<dbReference type="UniPathway" id="UPA00359">
    <property type="reaction ID" value="UER00482"/>
</dbReference>
<dbReference type="GO" id="GO:0009029">
    <property type="term" value="F:lipid-A 4'-kinase activity"/>
    <property type="evidence" value="ECO:0007669"/>
    <property type="project" value="UniProtKB-UniRule"/>
</dbReference>
<keyword evidence="14" id="KW-1133">Transmembrane helix</keyword>
<dbReference type="NCBIfam" id="TIGR00682">
    <property type="entry name" value="lpxK"/>
    <property type="match status" value="1"/>
</dbReference>
<organism evidence="15 16">
    <name type="scientific">Tenacibaculum adriaticum</name>
    <dbReference type="NCBI Taxonomy" id="413713"/>
    <lineage>
        <taxon>Bacteria</taxon>
        <taxon>Pseudomonadati</taxon>
        <taxon>Bacteroidota</taxon>
        <taxon>Flavobacteriia</taxon>
        <taxon>Flavobacteriales</taxon>
        <taxon>Flavobacteriaceae</taxon>
        <taxon>Tenacibaculum</taxon>
    </lineage>
</organism>
<keyword evidence="7 13" id="KW-0808">Transferase</keyword>
<keyword evidence="9 13" id="KW-0418">Kinase</keyword>
<evidence type="ECO:0000256" key="11">
    <source>
        <dbReference type="ARBA" id="ARBA00023098"/>
    </source>
</evidence>
<dbReference type="HAMAP" id="MF_00409">
    <property type="entry name" value="LpxK"/>
    <property type="match status" value="1"/>
</dbReference>
<keyword evidence="11 13" id="KW-0443">Lipid metabolism</keyword>
<dbReference type="InterPro" id="IPR003758">
    <property type="entry name" value="LpxK"/>
</dbReference>
<comment type="caution">
    <text evidence="13">Lacks conserved residue(s) required for the propagation of feature annotation.</text>
</comment>
<keyword evidence="6 13" id="KW-0441">Lipid A biosynthesis</keyword>
<evidence type="ECO:0000256" key="7">
    <source>
        <dbReference type="ARBA" id="ARBA00022679"/>
    </source>
</evidence>
<proteinExistence type="inferred from homology"/>
<dbReference type="Proteomes" id="UP000323136">
    <property type="component" value="Unassembled WGS sequence"/>
</dbReference>